<evidence type="ECO:0000256" key="4">
    <source>
        <dbReference type="SAM" id="MobiDB-lite"/>
    </source>
</evidence>
<gene>
    <name evidence="6" type="ORF">BON22_1263</name>
    <name evidence="5" type="ORF">CYFA0S_06e02058g</name>
</gene>
<accession>A0A061AU86</accession>
<dbReference type="CDD" id="cd22965">
    <property type="entry name" value="DD_DPY30_SDC1"/>
    <property type="match status" value="1"/>
</dbReference>
<evidence type="ECO:0000256" key="3">
    <source>
        <dbReference type="ARBA" id="ARBA00023242"/>
    </source>
</evidence>
<keyword evidence="3" id="KW-0539">Nucleus</keyword>
<evidence type="ECO:0000256" key="2">
    <source>
        <dbReference type="ARBA" id="ARBA00010849"/>
    </source>
</evidence>
<protein>
    <submittedName>
        <fullName evidence="6">COMPASS component SDC1</fullName>
    </submittedName>
    <submittedName>
        <fullName evidence="5">CYFA0S06e02058g1_1</fullName>
    </submittedName>
</protein>
<comment type="subcellular location">
    <subcellularLocation>
        <location evidence="1">Nucleus</location>
    </subcellularLocation>
</comment>
<reference evidence="6" key="3">
    <citation type="submission" date="2017-01" db="EMBL/GenBank/DDBJ databases">
        <authorList>
            <person name="Mah S.A."/>
            <person name="Swanson W.J."/>
            <person name="Moy G.W."/>
            <person name="Vacquier V.D."/>
        </authorList>
    </citation>
    <scope>NUCLEOTIDE SEQUENCE [LARGE SCALE GENOMIC DNA]</scope>
    <source>
        <strain evidence="6">65</strain>
    </source>
</reference>
<dbReference type="OrthoDB" id="417678at2759"/>
<sequence>MNDNSTQPVADSNPAPIITDSTIVDATPEATPEAGELRAKQENLSIKTEGTPIPTTLSYNVPTDAGAPHEVIGGAPVRKWLNEHVTPSLLEGVRLLAKEKPDEPLKVLGEWLIKKNEEGKN</sequence>
<dbReference type="InterPro" id="IPR049629">
    <property type="entry name" value="DPY30_SDC1_DD"/>
</dbReference>
<evidence type="ECO:0000313" key="7">
    <source>
        <dbReference type="Proteomes" id="UP000189513"/>
    </source>
</evidence>
<evidence type="ECO:0000256" key="1">
    <source>
        <dbReference type="ARBA" id="ARBA00004123"/>
    </source>
</evidence>
<reference evidence="7" key="2">
    <citation type="journal article" date="2017" name="Genome Announc.">
        <title>Genome sequences of Cyberlindnera fabianii 65, Pichia kudriavzevii 129, and Saccharomyces cerevisiae 131 isolated from fermented masau fruits in Zimbabwe.</title>
        <authorList>
            <person name="van Rijswijck I.M.H."/>
            <person name="Derks M.F.L."/>
            <person name="Abee T."/>
            <person name="de Ridder D."/>
            <person name="Smid E.J."/>
        </authorList>
    </citation>
    <scope>NUCLEOTIDE SEQUENCE [LARGE SCALE GENOMIC DNA]</scope>
    <source>
        <strain evidence="7">65</strain>
    </source>
</reference>
<dbReference type="EMBL" id="LK052891">
    <property type="protein sequence ID" value="CDR41119.1"/>
    <property type="molecule type" value="Genomic_DNA"/>
</dbReference>
<dbReference type="GO" id="GO:0005634">
    <property type="term" value="C:nucleus"/>
    <property type="evidence" value="ECO:0007669"/>
    <property type="project" value="UniProtKB-SubCell"/>
</dbReference>
<dbReference type="VEuPathDB" id="FungiDB:BON22_1263"/>
<dbReference type="EMBL" id="MPUK01000002">
    <property type="protein sequence ID" value="ONH69214.1"/>
    <property type="molecule type" value="Genomic_DNA"/>
</dbReference>
<dbReference type="Gene3D" id="1.20.890.10">
    <property type="entry name" value="cAMP-dependent protein kinase regulatory subunit, dimerization-anchoring domain"/>
    <property type="match status" value="1"/>
</dbReference>
<dbReference type="Proteomes" id="UP000189513">
    <property type="component" value="Unassembled WGS sequence"/>
</dbReference>
<dbReference type="AlphaFoldDB" id="A0A061AU86"/>
<evidence type="ECO:0000313" key="6">
    <source>
        <dbReference type="EMBL" id="ONH69214.1"/>
    </source>
</evidence>
<name>A0A061AU86_CYBFA</name>
<reference evidence="5" key="1">
    <citation type="journal article" date="2014" name="Genome Announc.">
        <title>Genome sequence of the yeast Cyberlindnera fabianii (Hansenula fabianii).</title>
        <authorList>
            <person name="Freel K.C."/>
            <person name="Sarilar V."/>
            <person name="Neuveglise C."/>
            <person name="Devillers H."/>
            <person name="Friedrich A."/>
            <person name="Schacherer J."/>
        </authorList>
    </citation>
    <scope>NUCLEOTIDE SEQUENCE</scope>
    <source>
        <strain evidence="5">YJS4271</strain>
    </source>
</reference>
<feature type="compositionally biased region" description="Polar residues" evidence="4">
    <location>
        <begin position="1"/>
        <end position="10"/>
    </location>
</feature>
<proteinExistence type="inferred from homology"/>
<dbReference type="OMA" id="WLNEHVT"/>
<keyword evidence="7" id="KW-1185">Reference proteome</keyword>
<dbReference type="Pfam" id="PF05186">
    <property type="entry name" value="Dpy-30"/>
    <property type="match status" value="1"/>
</dbReference>
<dbReference type="STRING" id="36022.A0A061AU86"/>
<evidence type="ECO:0000313" key="5">
    <source>
        <dbReference type="EMBL" id="CDR41119.1"/>
    </source>
</evidence>
<feature type="region of interest" description="Disordered" evidence="4">
    <location>
        <begin position="1"/>
        <end position="20"/>
    </location>
</feature>
<organism evidence="5">
    <name type="scientific">Cyberlindnera fabianii</name>
    <name type="common">Yeast</name>
    <name type="synonym">Hansenula fabianii</name>
    <dbReference type="NCBI Taxonomy" id="36022"/>
    <lineage>
        <taxon>Eukaryota</taxon>
        <taxon>Fungi</taxon>
        <taxon>Dikarya</taxon>
        <taxon>Ascomycota</taxon>
        <taxon>Saccharomycotina</taxon>
        <taxon>Saccharomycetes</taxon>
        <taxon>Phaffomycetales</taxon>
        <taxon>Phaffomycetaceae</taxon>
        <taxon>Cyberlindnera</taxon>
    </lineage>
</organism>
<comment type="similarity">
    <text evidence="2">Belongs to the dpy-30 family.</text>
</comment>
<dbReference type="InterPro" id="IPR007858">
    <property type="entry name" value="Dpy-30_motif"/>
</dbReference>